<dbReference type="SUPFAM" id="SSF52540">
    <property type="entry name" value="P-loop containing nucleoside triphosphate hydrolases"/>
    <property type="match status" value="1"/>
</dbReference>
<dbReference type="OrthoDB" id="9806285at2"/>
<name>A0A0M5M661_9FUSO</name>
<evidence type="ECO:0000313" key="5">
    <source>
        <dbReference type="EMBL" id="ALF17664.1"/>
    </source>
</evidence>
<dbReference type="CDD" id="cd03257">
    <property type="entry name" value="ABC_NikE_OppD_transporters"/>
    <property type="match status" value="1"/>
</dbReference>
<dbReference type="SMART" id="SM00382">
    <property type="entry name" value="AAA"/>
    <property type="match status" value="1"/>
</dbReference>
<gene>
    <name evidence="5" type="ORF">RN98_05575</name>
</gene>
<evidence type="ECO:0000256" key="2">
    <source>
        <dbReference type="ARBA" id="ARBA00022741"/>
    </source>
</evidence>
<dbReference type="InterPro" id="IPR003439">
    <property type="entry name" value="ABC_transporter-like_ATP-bd"/>
</dbReference>
<dbReference type="InterPro" id="IPR003593">
    <property type="entry name" value="AAA+_ATPase"/>
</dbReference>
<dbReference type="InterPro" id="IPR027417">
    <property type="entry name" value="P-loop_NTPase"/>
</dbReference>
<dbReference type="Gene3D" id="3.40.50.300">
    <property type="entry name" value="P-loop containing nucleotide triphosphate hydrolases"/>
    <property type="match status" value="1"/>
</dbReference>
<dbReference type="PROSITE" id="PS50893">
    <property type="entry name" value="ABC_TRANSPORTER_2"/>
    <property type="match status" value="1"/>
</dbReference>
<dbReference type="PANTHER" id="PTHR43776">
    <property type="entry name" value="TRANSPORT ATP-BINDING PROTEIN"/>
    <property type="match status" value="1"/>
</dbReference>
<dbReference type="PROSITE" id="PS00211">
    <property type="entry name" value="ABC_TRANSPORTER_1"/>
    <property type="match status" value="1"/>
</dbReference>
<dbReference type="PANTHER" id="PTHR43776:SF8">
    <property type="entry name" value="ABC TRANSPORTER, ATP-BINDING PROTEIN"/>
    <property type="match status" value="1"/>
</dbReference>
<dbReference type="GO" id="GO:0055085">
    <property type="term" value="P:transmembrane transport"/>
    <property type="evidence" value="ECO:0007669"/>
    <property type="project" value="UniProtKB-ARBA"/>
</dbReference>
<sequence length="253" mass="28809">MKEDLLIIENISKTFKVDKNKELQALKNINIRLKKGECIGIVGESGCGKSTLARIIVGIERKTSGKIIFDNKEIEGISKTKDIQMIFQNPLSSFNPRMKIVDYMWEPLRNYFKLSKKDSIPFIKKSLIDVGLDENALEKYPHEFSGGQLQRITIARAIIIKPKLIVCDEITSALDVSVQKQILELLKKLQKDLDLSYLFIGHDLAVVQDISQKIVVMYMGKIVEELDSVDLKSKAKHPYTKLLLNSVFEIDKI</sequence>
<evidence type="ECO:0000256" key="1">
    <source>
        <dbReference type="ARBA" id="ARBA00022448"/>
    </source>
</evidence>
<dbReference type="Pfam" id="PF00005">
    <property type="entry name" value="ABC_tran"/>
    <property type="match status" value="1"/>
</dbReference>
<keyword evidence="2" id="KW-0547">Nucleotide-binding</keyword>
<keyword evidence="3" id="KW-0067">ATP-binding</keyword>
<evidence type="ECO:0000259" key="4">
    <source>
        <dbReference type="PROSITE" id="PS50893"/>
    </source>
</evidence>
<keyword evidence="1" id="KW-0813">Transport</keyword>
<evidence type="ECO:0000256" key="3">
    <source>
        <dbReference type="ARBA" id="ARBA00022840"/>
    </source>
</evidence>
<dbReference type="AlphaFoldDB" id="A0A0M5M661"/>
<dbReference type="Proteomes" id="UP000063147">
    <property type="component" value="Chromosome"/>
</dbReference>
<protein>
    <recommendedName>
        <fullName evidence="4">ABC transporter domain-containing protein</fullName>
    </recommendedName>
</protein>
<dbReference type="InterPro" id="IPR050319">
    <property type="entry name" value="ABC_transp_ATP-bind"/>
</dbReference>
<dbReference type="EMBL" id="CP012713">
    <property type="protein sequence ID" value="ALF17664.1"/>
    <property type="molecule type" value="Genomic_DNA"/>
</dbReference>
<dbReference type="RefSeq" id="WP_060676102.1">
    <property type="nucleotide sequence ID" value="NZ_CP012713.1"/>
</dbReference>
<organism evidence="5">
    <name type="scientific">Fusobacterium animalis</name>
    <dbReference type="NCBI Taxonomy" id="76859"/>
    <lineage>
        <taxon>Bacteria</taxon>
        <taxon>Fusobacteriati</taxon>
        <taxon>Fusobacteriota</taxon>
        <taxon>Fusobacteriia</taxon>
        <taxon>Fusobacteriales</taxon>
        <taxon>Fusobacteriaceae</taxon>
        <taxon>Fusobacterium</taxon>
    </lineage>
</organism>
<feature type="domain" description="ABC transporter" evidence="4">
    <location>
        <begin position="6"/>
        <end position="244"/>
    </location>
</feature>
<proteinExistence type="predicted"/>
<accession>A0A0M5M661</accession>
<dbReference type="PATRIC" id="fig|76859.3.peg.1112"/>
<reference evidence="5 6" key="1">
    <citation type="submission" date="2015-09" db="EMBL/GenBank/DDBJ databases">
        <authorList>
            <person name="Jackson K.R."/>
            <person name="Lunt B.L."/>
            <person name="Fisher J.N.B."/>
            <person name="Gardner A.V."/>
            <person name="Bailey M.E."/>
            <person name="Deus L.M."/>
            <person name="Earl A.S."/>
            <person name="Gibby P.D."/>
            <person name="Hartmann K.A."/>
            <person name="Liu J.E."/>
            <person name="Manci A.M."/>
            <person name="Nielsen D.A."/>
            <person name="Solomon M.B."/>
            <person name="Breakwell D.P."/>
            <person name="Burnett S.H."/>
            <person name="Grose J.H."/>
        </authorList>
    </citation>
    <scope>NUCLEOTIDE SEQUENCE [LARGE SCALE GENOMIC DNA]</scope>
    <source>
        <strain evidence="5 6">KCOM 1279</strain>
    </source>
</reference>
<dbReference type="InterPro" id="IPR017871">
    <property type="entry name" value="ABC_transporter-like_CS"/>
</dbReference>
<dbReference type="GO" id="GO:0016887">
    <property type="term" value="F:ATP hydrolysis activity"/>
    <property type="evidence" value="ECO:0007669"/>
    <property type="project" value="InterPro"/>
</dbReference>
<evidence type="ECO:0000313" key="6">
    <source>
        <dbReference type="Proteomes" id="UP000063147"/>
    </source>
</evidence>
<dbReference type="GO" id="GO:0005524">
    <property type="term" value="F:ATP binding"/>
    <property type="evidence" value="ECO:0007669"/>
    <property type="project" value="UniProtKB-KW"/>
</dbReference>